<evidence type="ECO:0000313" key="2">
    <source>
        <dbReference type="EMBL" id="GAA4753439.1"/>
    </source>
</evidence>
<sequence length="326" mass="36038">MRLVVCGASGVWDELVAADSRATPFHDWSFLRDIAARSGWRFRPLLAVADGHPVGVVPVLSLRRIPMTPPLPFPYLGPLVPSQHLRGTLSVLRRWQVRHAHLLFRAAFSPQQPPPPAESDPGLEVDVEPTYVLDLSHGDESTYLSGLHSDRRAALRRAARSGITTRPSLPGEALAVLPQVMQRSFERHDAEAPRSVTAIAEYLDERMGSDGRLIVETVLEHEQPVGLLVGVRHGDRAYGWVGGTLPESLRTGASTAAYDAVIRRALHDGVLSFDFYGHVDAGVGRFKASFGAEQQPFWTLRSSLVPRRLAVLRRRSTWRRPGGRVQ</sequence>
<protein>
    <recommendedName>
        <fullName evidence="1">BioF2-like acetyltransferase domain-containing protein</fullName>
    </recommendedName>
</protein>
<dbReference type="InterPro" id="IPR050644">
    <property type="entry name" value="PG_Glycine_Bridge_Synth"/>
</dbReference>
<gene>
    <name evidence="2" type="ORF">GCM10025783_27920</name>
</gene>
<evidence type="ECO:0000259" key="1">
    <source>
        <dbReference type="Pfam" id="PF13480"/>
    </source>
</evidence>
<feature type="domain" description="BioF2-like acetyltransferase" evidence="1">
    <location>
        <begin position="152"/>
        <end position="277"/>
    </location>
</feature>
<dbReference type="InterPro" id="IPR038740">
    <property type="entry name" value="BioF2-like_GNAT_dom"/>
</dbReference>
<keyword evidence="3" id="KW-1185">Reference proteome</keyword>
<dbReference type="PANTHER" id="PTHR36174">
    <property type="entry name" value="LIPID II:GLYCINE GLYCYLTRANSFERASE"/>
    <property type="match status" value="1"/>
</dbReference>
<dbReference type="Gene3D" id="3.40.630.30">
    <property type="match status" value="1"/>
</dbReference>
<dbReference type="Proteomes" id="UP001500121">
    <property type="component" value="Unassembled WGS sequence"/>
</dbReference>
<dbReference type="SUPFAM" id="SSF55729">
    <property type="entry name" value="Acyl-CoA N-acyltransferases (Nat)"/>
    <property type="match status" value="1"/>
</dbReference>
<proteinExistence type="predicted"/>
<comment type="caution">
    <text evidence="2">The sequence shown here is derived from an EMBL/GenBank/DDBJ whole genome shotgun (WGS) entry which is preliminary data.</text>
</comment>
<dbReference type="PANTHER" id="PTHR36174:SF1">
    <property type="entry name" value="LIPID II:GLYCINE GLYCYLTRANSFERASE"/>
    <property type="match status" value="1"/>
</dbReference>
<dbReference type="Pfam" id="PF13480">
    <property type="entry name" value="Acetyltransf_6"/>
    <property type="match status" value="1"/>
</dbReference>
<dbReference type="InterPro" id="IPR016181">
    <property type="entry name" value="Acyl_CoA_acyltransferase"/>
</dbReference>
<reference evidence="3" key="1">
    <citation type="journal article" date="2019" name="Int. J. Syst. Evol. Microbiol.">
        <title>The Global Catalogue of Microorganisms (GCM) 10K type strain sequencing project: providing services to taxonomists for standard genome sequencing and annotation.</title>
        <authorList>
            <consortium name="The Broad Institute Genomics Platform"/>
            <consortium name="The Broad Institute Genome Sequencing Center for Infectious Disease"/>
            <person name="Wu L."/>
            <person name="Ma J."/>
        </authorList>
    </citation>
    <scope>NUCLEOTIDE SEQUENCE [LARGE SCALE GENOMIC DNA]</scope>
    <source>
        <strain evidence="3">JCM 19015</strain>
    </source>
</reference>
<evidence type="ECO:0000313" key="3">
    <source>
        <dbReference type="Proteomes" id="UP001500121"/>
    </source>
</evidence>
<organism evidence="2 3">
    <name type="scientific">Amnibacterium soli</name>
    <dbReference type="NCBI Taxonomy" id="1282736"/>
    <lineage>
        <taxon>Bacteria</taxon>
        <taxon>Bacillati</taxon>
        <taxon>Actinomycetota</taxon>
        <taxon>Actinomycetes</taxon>
        <taxon>Micrococcales</taxon>
        <taxon>Microbacteriaceae</taxon>
        <taxon>Amnibacterium</taxon>
    </lineage>
</organism>
<accession>A0ABP8ZDP7</accession>
<name>A0ABP8ZDP7_9MICO</name>
<dbReference type="EMBL" id="BAABLP010000006">
    <property type="protein sequence ID" value="GAA4753439.1"/>
    <property type="molecule type" value="Genomic_DNA"/>
</dbReference>